<evidence type="ECO:0000259" key="1">
    <source>
        <dbReference type="SMART" id="SM00382"/>
    </source>
</evidence>
<dbReference type="InterPro" id="IPR049050">
    <property type="entry name" value="nSTAND3"/>
</dbReference>
<gene>
    <name evidence="2" type="ORF">BCY89_26780</name>
</gene>
<dbReference type="Proteomes" id="UP000286402">
    <property type="component" value="Unassembled WGS sequence"/>
</dbReference>
<dbReference type="SMART" id="SM00382">
    <property type="entry name" value="AAA"/>
    <property type="match status" value="1"/>
</dbReference>
<dbReference type="Gene3D" id="3.40.50.300">
    <property type="entry name" value="P-loop containing nucleotide triphosphate hydrolases"/>
    <property type="match status" value="1"/>
</dbReference>
<protein>
    <recommendedName>
        <fullName evidence="1">AAA+ ATPase domain-containing protein</fullName>
    </recommendedName>
</protein>
<reference evidence="2 3" key="1">
    <citation type="submission" date="2016-07" db="EMBL/GenBank/DDBJ databases">
        <title>Genome analysis of Sphingobacterium siyangense T12B17.</title>
        <authorList>
            <person name="Xu D."/>
            <person name="Su Y."/>
            <person name="Zheng S."/>
        </authorList>
    </citation>
    <scope>NUCLEOTIDE SEQUENCE [LARGE SCALE GENOMIC DNA]</scope>
    <source>
        <strain evidence="2 3">T12B17</strain>
    </source>
</reference>
<dbReference type="EMBL" id="MCAQ01000007">
    <property type="protein sequence ID" value="RKF38672.1"/>
    <property type="molecule type" value="Genomic_DNA"/>
</dbReference>
<feature type="domain" description="AAA+ ATPase" evidence="1">
    <location>
        <begin position="190"/>
        <end position="309"/>
    </location>
</feature>
<sequence>MRYNLEVLNDKEFEDLAKDLLDNKLGKEFEIFKAGRDCGIDLRYSGKFPNEIIVQVKHYIASKFSDLKTQLAKEKINLDKLSDKPRKYIVFTSMSLSPGQKQEIINILHPYIKNSGDIYNRRMIENLISKTPTVERKYFKLWLTSTNVMLQILHNAEYLTSEFQELKIIKRAKFYIQTNHLENAFKSLNDNKFLIISGEPGVGKTTLAYMLVYELLAKGYKLIYSDREIRDAEKILSKKNEDKQVVLIDDFLGSNLADVYNPVNPENTIIRFVESIKSSVNKYLIFTSRTTLLIEANQRFEHFERERIKDISNYELKVSKYTKLEKAKILYNHLYHFNISNEFMDVFFMKKNYLKIIEHPNYYPRLIEFLTQESNFWGSGFENVEDFLFENLNNPKKIWKMAFENQLTREDQLFLETLFTFGDQGVDSDILQQALDKRIEVETKFGRTLHGINIFNTCLNKLQDGFLKTGRDIKTHKLHISFINPSVTDFLLDYLIENHQERKMIWLSNIFIEQYEKRFGKAKNRYLSYREYEIDIYLNSLLDNFTLRSVASTKNCSFRILKLLFDMFPSRISQKQPQVVELLNSIIQNNANVDWNFYFILMSILIDEYDECLVFVNNHWIKIINLMLQNIDSGNEIRYVVDLHFDYQKDFKEYLNTEEHQYLFNEAVQKVFQEILDDQDLTECVRFDHEGYIHEEYSEDRIKEKAWDIYQDFLNEEKLIEFVHENDALYEVDVPKVIQQHIDNQSYYHNDISHHGKIDEEISDKNIDKEIERIFHR</sequence>
<dbReference type="InterPro" id="IPR003593">
    <property type="entry name" value="AAA+_ATPase"/>
</dbReference>
<name>A0A420G0J5_9SPHI</name>
<dbReference type="SUPFAM" id="SSF52540">
    <property type="entry name" value="P-loop containing nucleoside triphosphate hydrolases"/>
    <property type="match status" value="1"/>
</dbReference>
<proteinExistence type="predicted"/>
<dbReference type="Pfam" id="PF20720">
    <property type="entry name" value="nSTAND3"/>
    <property type="match status" value="1"/>
</dbReference>
<comment type="caution">
    <text evidence="2">The sequence shown here is derived from an EMBL/GenBank/DDBJ whole genome shotgun (WGS) entry which is preliminary data.</text>
</comment>
<accession>A0A420G0J5</accession>
<dbReference type="AlphaFoldDB" id="A0A420G0J5"/>
<dbReference type="RefSeq" id="WP_120333802.1">
    <property type="nucleotide sequence ID" value="NZ_MCAQ01000007.1"/>
</dbReference>
<evidence type="ECO:0000313" key="2">
    <source>
        <dbReference type="EMBL" id="RKF38672.1"/>
    </source>
</evidence>
<keyword evidence="3" id="KW-1185">Reference proteome</keyword>
<organism evidence="2 3">
    <name type="scientific">Sphingobacterium siyangense</name>
    <dbReference type="NCBI Taxonomy" id="459529"/>
    <lineage>
        <taxon>Bacteria</taxon>
        <taxon>Pseudomonadati</taxon>
        <taxon>Bacteroidota</taxon>
        <taxon>Sphingobacteriia</taxon>
        <taxon>Sphingobacteriales</taxon>
        <taxon>Sphingobacteriaceae</taxon>
        <taxon>Sphingobacterium</taxon>
    </lineage>
</organism>
<dbReference type="InterPro" id="IPR027417">
    <property type="entry name" value="P-loop_NTPase"/>
</dbReference>
<evidence type="ECO:0000313" key="3">
    <source>
        <dbReference type="Proteomes" id="UP000286402"/>
    </source>
</evidence>